<dbReference type="PROSITE" id="PS50216">
    <property type="entry name" value="DHHC"/>
    <property type="match status" value="1"/>
</dbReference>
<evidence type="ECO:0000259" key="9">
    <source>
        <dbReference type="Pfam" id="PF01529"/>
    </source>
</evidence>
<feature type="transmembrane region" description="Helical" evidence="8">
    <location>
        <begin position="258"/>
        <end position="279"/>
    </location>
</feature>
<evidence type="ECO:0000256" key="7">
    <source>
        <dbReference type="ARBA" id="ARBA00023315"/>
    </source>
</evidence>
<dbReference type="EMBL" id="JABFUD020000013">
    <property type="protein sequence ID" value="KAI5071420.1"/>
    <property type="molecule type" value="Genomic_DNA"/>
</dbReference>
<accession>A0A9D4UP73</accession>
<evidence type="ECO:0000256" key="8">
    <source>
        <dbReference type="RuleBase" id="RU079119"/>
    </source>
</evidence>
<comment type="subcellular location">
    <subcellularLocation>
        <location evidence="1">Membrane</location>
        <topology evidence="1">Multi-pass membrane protein</topology>
    </subcellularLocation>
</comment>
<dbReference type="GO" id="GO:0019706">
    <property type="term" value="F:protein-cysteine S-palmitoyltransferase activity"/>
    <property type="evidence" value="ECO:0007669"/>
    <property type="project" value="UniProtKB-EC"/>
</dbReference>
<keyword evidence="3 8" id="KW-0808">Transferase</keyword>
<evidence type="ECO:0000313" key="11">
    <source>
        <dbReference type="Proteomes" id="UP000886520"/>
    </source>
</evidence>
<comment type="catalytic activity">
    <reaction evidence="8">
        <text>L-cysteinyl-[protein] + hexadecanoyl-CoA = S-hexadecanoyl-L-cysteinyl-[protein] + CoA</text>
        <dbReference type="Rhea" id="RHEA:36683"/>
        <dbReference type="Rhea" id="RHEA-COMP:10131"/>
        <dbReference type="Rhea" id="RHEA-COMP:11032"/>
        <dbReference type="ChEBI" id="CHEBI:29950"/>
        <dbReference type="ChEBI" id="CHEBI:57287"/>
        <dbReference type="ChEBI" id="CHEBI:57379"/>
        <dbReference type="ChEBI" id="CHEBI:74151"/>
        <dbReference type="EC" id="2.3.1.225"/>
    </reaction>
</comment>
<evidence type="ECO:0000256" key="6">
    <source>
        <dbReference type="ARBA" id="ARBA00023136"/>
    </source>
</evidence>
<feature type="transmembrane region" description="Helical" evidence="8">
    <location>
        <begin position="291"/>
        <end position="310"/>
    </location>
</feature>
<keyword evidence="7 8" id="KW-0012">Acyltransferase</keyword>
<keyword evidence="11" id="KW-1185">Reference proteome</keyword>
<dbReference type="Pfam" id="PF01529">
    <property type="entry name" value="DHHC"/>
    <property type="match status" value="1"/>
</dbReference>
<dbReference type="AlphaFoldDB" id="A0A9D4UP73"/>
<dbReference type="GO" id="GO:0016020">
    <property type="term" value="C:membrane"/>
    <property type="evidence" value="ECO:0007669"/>
    <property type="project" value="UniProtKB-SubCell"/>
</dbReference>
<gene>
    <name evidence="10" type="ORF">GOP47_0013671</name>
</gene>
<comment type="similarity">
    <text evidence="2 8">Belongs to the DHHC palmitoyltransferase family.</text>
</comment>
<evidence type="ECO:0000256" key="2">
    <source>
        <dbReference type="ARBA" id="ARBA00008574"/>
    </source>
</evidence>
<comment type="domain">
    <text evidence="8">The DHHC domain is required for palmitoyltransferase activity.</text>
</comment>
<feature type="transmembrane region" description="Helical" evidence="8">
    <location>
        <begin position="97"/>
        <end position="122"/>
    </location>
</feature>
<organism evidence="10 11">
    <name type="scientific">Adiantum capillus-veneris</name>
    <name type="common">Maidenhair fern</name>
    <dbReference type="NCBI Taxonomy" id="13818"/>
    <lineage>
        <taxon>Eukaryota</taxon>
        <taxon>Viridiplantae</taxon>
        <taxon>Streptophyta</taxon>
        <taxon>Embryophyta</taxon>
        <taxon>Tracheophyta</taxon>
        <taxon>Polypodiopsida</taxon>
        <taxon>Polypodiidae</taxon>
        <taxon>Polypodiales</taxon>
        <taxon>Pteridineae</taxon>
        <taxon>Pteridaceae</taxon>
        <taxon>Vittarioideae</taxon>
        <taxon>Adiantum</taxon>
    </lineage>
</organism>
<dbReference type="InterPro" id="IPR001594">
    <property type="entry name" value="Palmitoyltrfase_DHHC"/>
</dbReference>
<evidence type="ECO:0000313" key="10">
    <source>
        <dbReference type="EMBL" id="KAI5071420.1"/>
    </source>
</evidence>
<keyword evidence="4 8" id="KW-0812">Transmembrane</keyword>
<name>A0A9D4UP73_ADICA</name>
<feature type="domain" description="Palmitoyltransferase DHHC" evidence="9">
    <location>
        <begin position="177"/>
        <end position="328"/>
    </location>
</feature>
<feature type="transmembrane region" description="Helical" evidence="8">
    <location>
        <begin position="223"/>
        <end position="246"/>
    </location>
</feature>
<comment type="caution">
    <text evidence="10">The sequence shown here is derived from an EMBL/GenBank/DDBJ whole genome shotgun (WGS) entry which is preliminary data.</text>
</comment>
<evidence type="ECO:0000256" key="5">
    <source>
        <dbReference type="ARBA" id="ARBA00022989"/>
    </source>
</evidence>
<keyword evidence="5 8" id="KW-1133">Transmembrane helix</keyword>
<evidence type="ECO:0000256" key="3">
    <source>
        <dbReference type="ARBA" id="ARBA00022679"/>
    </source>
</evidence>
<proteinExistence type="inferred from homology"/>
<dbReference type="EC" id="2.3.1.225" evidence="8"/>
<dbReference type="OrthoDB" id="9909019at2759"/>
<evidence type="ECO:0000256" key="1">
    <source>
        <dbReference type="ARBA" id="ARBA00004141"/>
    </source>
</evidence>
<feature type="transmembrane region" description="Helical" evidence="8">
    <location>
        <begin position="129"/>
        <end position="153"/>
    </location>
</feature>
<dbReference type="PANTHER" id="PTHR12246">
    <property type="entry name" value="PALMITOYLTRANSFERASE ZDHHC16"/>
    <property type="match status" value="1"/>
</dbReference>
<sequence>MSSYLRRVPEQGLRMHEPEFKGVSLLDQEYADDQTRGKRETPSEYYETVCWGCGLSVECAFVHPAFMCSWCGAISYRNKQVKKQGRCTGCYHVLDRILVSIIVCIVILVIGGGVWAVFPILCPELGFTFFFHTLLTGIFSFNTLFNYCVAAFVQAGPLPDIAWGSVDCVSEGSLQGYRFCEICHKPKPPKAHHCRACNACVNEMDHHCPFIGNCVGAANHRPFVLFLLFAVLSNVYVFLMSLAAIVEIWKTQVDMPEVFGVASSSQVMVVIATYLQALLGSSISSSVRALGLLYLVAVSLSVTIGVGLLLHHHMRQLYDGDTFIETLQRESGVKRGLLPQGEWKNFQRVFGHGNPLFWVLPRLVTGSNGKVHDK</sequence>
<evidence type="ECO:0000256" key="4">
    <source>
        <dbReference type="ARBA" id="ARBA00022692"/>
    </source>
</evidence>
<reference evidence="10" key="1">
    <citation type="submission" date="2021-01" db="EMBL/GenBank/DDBJ databases">
        <title>Adiantum capillus-veneris genome.</title>
        <authorList>
            <person name="Fang Y."/>
            <person name="Liao Q."/>
        </authorList>
    </citation>
    <scope>NUCLEOTIDE SEQUENCE</scope>
    <source>
        <strain evidence="10">H3</strain>
        <tissue evidence="10">Leaf</tissue>
    </source>
</reference>
<protein>
    <recommendedName>
        <fullName evidence="8">S-acyltransferase</fullName>
        <ecNumber evidence="8">2.3.1.225</ecNumber>
    </recommendedName>
    <alternativeName>
        <fullName evidence="8">Palmitoyltransferase</fullName>
    </alternativeName>
</protein>
<dbReference type="InterPro" id="IPR039859">
    <property type="entry name" value="PFA4/ZDH16/20/ERF2-like"/>
</dbReference>
<dbReference type="Proteomes" id="UP000886520">
    <property type="component" value="Chromosome 13"/>
</dbReference>
<keyword evidence="6 8" id="KW-0472">Membrane</keyword>